<dbReference type="InterPro" id="IPR012347">
    <property type="entry name" value="Ferritin-like"/>
</dbReference>
<gene>
    <name evidence="2" type="ORF">ACFO6V_22215</name>
</gene>
<feature type="domain" description="DUF305" evidence="1">
    <location>
        <begin position="6"/>
        <end position="46"/>
    </location>
</feature>
<dbReference type="Pfam" id="PF03713">
    <property type="entry name" value="DUF305"/>
    <property type="match status" value="1"/>
</dbReference>
<accession>A0ABV9HNW3</accession>
<dbReference type="InterPro" id="IPR005183">
    <property type="entry name" value="DUF305_CopM-like"/>
</dbReference>
<dbReference type="Proteomes" id="UP001596011">
    <property type="component" value="Unassembled WGS sequence"/>
</dbReference>
<organism evidence="2 3">
    <name type="scientific">Promicromonospora alba</name>
    <dbReference type="NCBI Taxonomy" id="1616110"/>
    <lineage>
        <taxon>Bacteria</taxon>
        <taxon>Bacillati</taxon>
        <taxon>Actinomycetota</taxon>
        <taxon>Actinomycetes</taxon>
        <taxon>Micrococcales</taxon>
        <taxon>Promicromonosporaceae</taxon>
        <taxon>Promicromonospora</taxon>
    </lineage>
</organism>
<comment type="caution">
    <text evidence="2">The sequence shown here is derived from an EMBL/GenBank/DDBJ whole genome shotgun (WGS) entry which is preliminary data.</text>
</comment>
<dbReference type="Gene3D" id="1.20.1260.10">
    <property type="match status" value="1"/>
</dbReference>
<protein>
    <submittedName>
        <fullName evidence="2">DUF305 domain-containing protein</fullName>
    </submittedName>
</protein>
<dbReference type="EMBL" id="JBHSFI010000007">
    <property type="protein sequence ID" value="MFC4630979.1"/>
    <property type="molecule type" value="Genomic_DNA"/>
</dbReference>
<evidence type="ECO:0000313" key="2">
    <source>
        <dbReference type="EMBL" id="MFC4630979.1"/>
    </source>
</evidence>
<name>A0ABV9HNW3_9MICO</name>
<evidence type="ECO:0000259" key="1">
    <source>
        <dbReference type="Pfam" id="PF03713"/>
    </source>
</evidence>
<keyword evidence="3" id="KW-1185">Reference proteome</keyword>
<evidence type="ECO:0000313" key="3">
    <source>
        <dbReference type="Proteomes" id="UP001596011"/>
    </source>
</evidence>
<proteinExistence type="predicted"/>
<dbReference type="RefSeq" id="WP_377139530.1">
    <property type="nucleotide sequence ID" value="NZ_JBHSFI010000007.1"/>
</dbReference>
<reference evidence="3" key="1">
    <citation type="journal article" date="2019" name="Int. J. Syst. Evol. Microbiol.">
        <title>The Global Catalogue of Microorganisms (GCM) 10K type strain sequencing project: providing services to taxonomists for standard genome sequencing and annotation.</title>
        <authorList>
            <consortium name="The Broad Institute Genomics Platform"/>
            <consortium name="The Broad Institute Genome Sequencing Center for Infectious Disease"/>
            <person name="Wu L."/>
            <person name="Ma J."/>
        </authorList>
    </citation>
    <scope>NUCLEOTIDE SEQUENCE [LARGE SCALE GENOMIC DNA]</scope>
    <source>
        <strain evidence="3">CCUG 42722</strain>
    </source>
</reference>
<sequence length="53" mass="6105">MADVREHHSRAISVCQEASLTDPEIIELCEQIVQTQQEEINQMKKIITRRSAP</sequence>